<name>A0A7G1KJS2_9NOCA</name>
<organism evidence="3 4">
    <name type="scientific">Nocardia wallacei</name>
    <dbReference type="NCBI Taxonomy" id="480035"/>
    <lineage>
        <taxon>Bacteria</taxon>
        <taxon>Bacillati</taxon>
        <taxon>Actinomycetota</taxon>
        <taxon>Actinomycetes</taxon>
        <taxon>Mycobacteriales</taxon>
        <taxon>Nocardiaceae</taxon>
        <taxon>Nocardia</taxon>
    </lineage>
</organism>
<dbReference type="InterPro" id="IPR002938">
    <property type="entry name" value="FAD-bd"/>
</dbReference>
<dbReference type="InterPro" id="IPR036188">
    <property type="entry name" value="FAD/NAD-bd_sf"/>
</dbReference>
<dbReference type="InterPro" id="IPR050631">
    <property type="entry name" value="PheA/TfdB_FAD_monoxygenase"/>
</dbReference>
<keyword evidence="3" id="KW-0503">Monooxygenase</keyword>
<reference evidence="3 4" key="1">
    <citation type="submission" date="2020-08" db="EMBL/GenBank/DDBJ databases">
        <title>Genome Sequencing of Nocardia wallacei strain FMUON74 and assembly.</title>
        <authorList>
            <person name="Toyokawa M."/>
            <person name="Uesaka K."/>
        </authorList>
    </citation>
    <scope>NUCLEOTIDE SEQUENCE [LARGE SCALE GENOMIC DNA]</scope>
    <source>
        <strain evidence="3 4">FMUON74</strain>
    </source>
</reference>
<dbReference type="KEGG" id="nwl:NWFMUON74_30920"/>
<accession>A0A7G1KJS2</accession>
<dbReference type="Gene3D" id="3.30.9.10">
    <property type="entry name" value="D-Amino Acid Oxidase, subunit A, domain 2"/>
    <property type="match status" value="2"/>
</dbReference>
<dbReference type="Gene3D" id="3.50.50.60">
    <property type="entry name" value="FAD/NAD(P)-binding domain"/>
    <property type="match status" value="1"/>
</dbReference>
<evidence type="ECO:0000313" key="4">
    <source>
        <dbReference type="Proteomes" id="UP000516173"/>
    </source>
</evidence>
<feature type="domain" description="FAD-binding" evidence="2">
    <location>
        <begin position="11"/>
        <end position="343"/>
    </location>
</feature>
<proteinExistence type="predicted"/>
<dbReference type="GO" id="GO:0008688">
    <property type="term" value="F:3-(3-hydroxyphenyl)propionate hydroxylase activity"/>
    <property type="evidence" value="ECO:0007669"/>
    <property type="project" value="TreeGrafter"/>
</dbReference>
<dbReference type="GeneID" id="80347637"/>
<keyword evidence="1" id="KW-0560">Oxidoreductase</keyword>
<evidence type="ECO:0000313" key="3">
    <source>
        <dbReference type="EMBL" id="BCK55320.1"/>
    </source>
</evidence>
<dbReference type="RefSeq" id="WP_187688451.1">
    <property type="nucleotide sequence ID" value="NZ_AP023396.1"/>
</dbReference>
<dbReference type="PANTHER" id="PTHR43476">
    <property type="entry name" value="3-(3-HYDROXY-PHENYL)PROPIONATE/3-HYDROXYCINNAMIC ACID HYDROXYLASE"/>
    <property type="match status" value="1"/>
</dbReference>
<dbReference type="GO" id="GO:0019622">
    <property type="term" value="P:3-(3-hydroxy)phenylpropionate catabolic process"/>
    <property type="evidence" value="ECO:0007669"/>
    <property type="project" value="TreeGrafter"/>
</dbReference>
<protein>
    <submittedName>
        <fullName evidence="3">Monooxygenase</fullName>
    </submittedName>
</protein>
<dbReference type="PRINTS" id="PR00420">
    <property type="entry name" value="RNGMNOXGNASE"/>
</dbReference>
<dbReference type="GO" id="GO:0071949">
    <property type="term" value="F:FAD binding"/>
    <property type="evidence" value="ECO:0007669"/>
    <property type="project" value="InterPro"/>
</dbReference>
<dbReference type="Proteomes" id="UP000516173">
    <property type="component" value="Chromosome"/>
</dbReference>
<dbReference type="AlphaFoldDB" id="A0A7G1KJS2"/>
<dbReference type="EMBL" id="AP023396">
    <property type="protein sequence ID" value="BCK55320.1"/>
    <property type="molecule type" value="Genomic_DNA"/>
</dbReference>
<dbReference type="SUPFAM" id="SSF51905">
    <property type="entry name" value="FAD/NAD(P)-binding domain"/>
    <property type="match status" value="1"/>
</dbReference>
<evidence type="ECO:0000256" key="1">
    <source>
        <dbReference type="ARBA" id="ARBA00023002"/>
    </source>
</evidence>
<gene>
    <name evidence="3" type="ORF">NWFMUON74_30920</name>
</gene>
<dbReference type="Pfam" id="PF01494">
    <property type="entry name" value="FAD_binding_3"/>
    <property type="match status" value="1"/>
</dbReference>
<keyword evidence="4" id="KW-1185">Reference proteome</keyword>
<dbReference type="PANTHER" id="PTHR43476:SF3">
    <property type="entry name" value="FAD-BINDING MONOOXYGENASE"/>
    <property type="match status" value="1"/>
</dbReference>
<sequence>MSTTATSPDNVDCVILGSGVGGALLALLLGRRGQRVLLLEAKSHPPARGAEILKPRGIRVLAEHGLLDELLNRGALERVIIDFYHDGSLLLSYDFAEHTRLGHFLIVPYARIVSVILDACAELPNVDIRFGRRLVDLCSEQFPVSSGLLDDGTRVRARTFVDAGGSMSALSTFVESMRDSSRYGQVLRMATIPVTASVLSRNRLYFSSTGRLAYFYPVDSGKARVFLGFPGAQDALIFERPCDDLAAQLADFVTKSGDALALLRADQFVRVPISAYTSKPYHRENVVLLGSSAFSPHPMTGQGMSYTLEDATVLAEILAAATGPEHLELLLQERYEVRRALHGRLVAYGDALAESYHDRDAYLRVHDPVLHGGDR</sequence>
<evidence type="ECO:0000259" key="2">
    <source>
        <dbReference type="Pfam" id="PF01494"/>
    </source>
</evidence>